<evidence type="ECO:0000259" key="2">
    <source>
        <dbReference type="Pfam" id="PF13546"/>
    </source>
</evidence>
<reference evidence="3 4" key="1">
    <citation type="journal article" date="2019" name="Int. J. Syst. Evol. Microbiol.">
        <title>The Global Catalogue of Microorganisms (GCM) 10K type strain sequencing project: providing services to taxonomists for standard genome sequencing and annotation.</title>
        <authorList>
            <consortium name="The Broad Institute Genomics Platform"/>
            <consortium name="The Broad Institute Genome Sequencing Center for Infectious Disease"/>
            <person name="Wu L."/>
            <person name="Ma J."/>
        </authorList>
    </citation>
    <scope>NUCLEOTIDE SEQUENCE [LARGE SCALE GENOMIC DNA]</scope>
    <source>
        <strain evidence="3 4">JCM 7356</strain>
    </source>
</reference>
<dbReference type="RefSeq" id="WP_344641573.1">
    <property type="nucleotide sequence ID" value="NZ_BAAATR010000114.1"/>
</dbReference>
<dbReference type="Pfam" id="PF13546">
    <property type="entry name" value="DDE_5"/>
    <property type="match status" value="1"/>
</dbReference>
<dbReference type="SUPFAM" id="SSF53098">
    <property type="entry name" value="Ribonuclease H-like"/>
    <property type="match status" value="1"/>
</dbReference>
<feature type="domain" description="Transposase IS701-like DDE" evidence="2">
    <location>
        <begin position="6"/>
        <end position="240"/>
    </location>
</feature>
<evidence type="ECO:0000256" key="1">
    <source>
        <dbReference type="SAM" id="MobiDB-lite"/>
    </source>
</evidence>
<comment type="caution">
    <text evidence="3">The sequence shown here is derived from an EMBL/GenBank/DDBJ whole genome shotgun (WGS) entry which is preliminary data.</text>
</comment>
<name>A0ABN3F2G3_9ACTN</name>
<sequence>MPAPAADALFELMDAVLCADGPVISLPELSLEPVRRRGHGAMYDVLAQGRIAVSRLRVALAGLDLPRGTDRQLSIALDVTPWPRPDAECSPQRLHCHRPCRCDGARQTIPAWPYQVAAALGGGRSSWTGPLDAVRLGPQDDPTEVTAAQIREFLARLEQAGQWQAGDPPILFVMDSGYDLVRLTWLLRDAPVRLLGRIRADRVMHGPAGKRRGHRPGRPPRHGAEFRLADPATHPAPVQESAGIHDRFGEVLARCWGRLHPKPDRRGPWADHEGELPLVEGTLVHLVVGSGSLRGLIMRRGGVRIFLVIGGVPVEPGQQIVQVGGGELPLERLCCGVVAVFEGSEPVPDLEEVGEVVG</sequence>
<proteinExistence type="predicted"/>
<dbReference type="InterPro" id="IPR038721">
    <property type="entry name" value="IS701-like_DDE_dom"/>
</dbReference>
<keyword evidence="4" id="KW-1185">Reference proteome</keyword>
<dbReference type="Proteomes" id="UP001500305">
    <property type="component" value="Unassembled WGS sequence"/>
</dbReference>
<dbReference type="EMBL" id="BAAATR010000114">
    <property type="protein sequence ID" value="GAA2283083.1"/>
    <property type="molecule type" value="Genomic_DNA"/>
</dbReference>
<protein>
    <recommendedName>
        <fullName evidence="2">Transposase IS701-like DDE domain-containing protein</fullName>
    </recommendedName>
</protein>
<evidence type="ECO:0000313" key="4">
    <source>
        <dbReference type="Proteomes" id="UP001500305"/>
    </source>
</evidence>
<organism evidence="3 4">
    <name type="scientific">Kitasatospora cystarginea</name>
    <dbReference type="NCBI Taxonomy" id="58350"/>
    <lineage>
        <taxon>Bacteria</taxon>
        <taxon>Bacillati</taxon>
        <taxon>Actinomycetota</taxon>
        <taxon>Actinomycetes</taxon>
        <taxon>Kitasatosporales</taxon>
        <taxon>Streptomycetaceae</taxon>
        <taxon>Kitasatospora</taxon>
    </lineage>
</organism>
<gene>
    <name evidence="3" type="ORF">GCM10010430_80880</name>
</gene>
<accession>A0ABN3F2G3</accession>
<evidence type="ECO:0000313" key="3">
    <source>
        <dbReference type="EMBL" id="GAA2283083.1"/>
    </source>
</evidence>
<feature type="compositionally biased region" description="Basic residues" evidence="1">
    <location>
        <begin position="208"/>
        <end position="221"/>
    </location>
</feature>
<feature type="region of interest" description="Disordered" evidence="1">
    <location>
        <begin position="205"/>
        <end position="226"/>
    </location>
</feature>
<dbReference type="InterPro" id="IPR012337">
    <property type="entry name" value="RNaseH-like_sf"/>
</dbReference>